<dbReference type="SUPFAM" id="SSF52540">
    <property type="entry name" value="P-loop containing nucleoside triphosphate hydrolases"/>
    <property type="match status" value="1"/>
</dbReference>
<dbReference type="GO" id="GO:0005874">
    <property type="term" value="C:microtubule"/>
    <property type="evidence" value="ECO:0007669"/>
    <property type="project" value="UniProtKB-KW"/>
</dbReference>
<proteinExistence type="inferred from homology"/>
<dbReference type="Pfam" id="PF00225">
    <property type="entry name" value="Kinesin"/>
    <property type="match status" value="1"/>
</dbReference>
<dbReference type="PANTHER" id="PTHR47971">
    <property type="entry name" value="KINESIN-RELATED PROTEIN 6"/>
    <property type="match status" value="1"/>
</dbReference>
<dbReference type="InterPro" id="IPR036961">
    <property type="entry name" value="Kinesin_motor_dom_sf"/>
</dbReference>
<keyword evidence="3" id="KW-0493">Microtubule</keyword>
<organism evidence="8 9">
    <name type="scientific">Clydaea vesicula</name>
    <dbReference type="NCBI Taxonomy" id="447962"/>
    <lineage>
        <taxon>Eukaryota</taxon>
        <taxon>Fungi</taxon>
        <taxon>Fungi incertae sedis</taxon>
        <taxon>Chytridiomycota</taxon>
        <taxon>Chytridiomycota incertae sedis</taxon>
        <taxon>Chytridiomycetes</taxon>
        <taxon>Lobulomycetales</taxon>
        <taxon>Lobulomycetaceae</taxon>
        <taxon>Clydaea</taxon>
    </lineage>
</organism>
<keyword evidence="4 6" id="KW-0505">Motor protein</keyword>
<comment type="subcellular location">
    <subcellularLocation>
        <location evidence="1">Cytoplasm</location>
        <location evidence="1">Cytoskeleton</location>
    </subcellularLocation>
</comment>
<dbReference type="AlphaFoldDB" id="A0AAD5XZA5"/>
<reference evidence="8" key="1">
    <citation type="submission" date="2020-05" db="EMBL/GenBank/DDBJ databases">
        <title>Phylogenomic resolution of chytrid fungi.</title>
        <authorList>
            <person name="Stajich J.E."/>
            <person name="Amses K."/>
            <person name="Simmons R."/>
            <person name="Seto K."/>
            <person name="Myers J."/>
            <person name="Bonds A."/>
            <person name="Quandt C.A."/>
            <person name="Barry K."/>
            <person name="Liu P."/>
            <person name="Grigoriev I."/>
            <person name="Longcore J.E."/>
            <person name="James T.Y."/>
        </authorList>
    </citation>
    <scope>NUCLEOTIDE SEQUENCE</scope>
    <source>
        <strain evidence="8">JEL0476</strain>
    </source>
</reference>
<dbReference type="GO" id="GO:0007019">
    <property type="term" value="P:microtubule depolymerization"/>
    <property type="evidence" value="ECO:0007669"/>
    <property type="project" value="TreeGrafter"/>
</dbReference>
<keyword evidence="5" id="KW-0206">Cytoskeleton</keyword>
<name>A0AAD5XZA5_9FUNG</name>
<feature type="domain" description="Kinesin motor" evidence="7">
    <location>
        <begin position="47"/>
        <end position="394"/>
    </location>
</feature>
<dbReference type="Gene3D" id="3.40.850.10">
    <property type="entry name" value="Kinesin motor domain"/>
    <property type="match status" value="1"/>
</dbReference>
<dbReference type="InterPro" id="IPR001752">
    <property type="entry name" value="Kinesin_motor_dom"/>
</dbReference>
<evidence type="ECO:0000256" key="5">
    <source>
        <dbReference type="ARBA" id="ARBA00023212"/>
    </source>
</evidence>
<dbReference type="GO" id="GO:0003777">
    <property type="term" value="F:microtubule motor activity"/>
    <property type="evidence" value="ECO:0007669"/>
    <property type="project" value="InterPro"/>
</dbReference>
<sequence>MLKENPTTSNDKETFQILKKSWKPTQVELNEIEKEEKLNSNISQKRAFKVCIRVRPLLNDEVYKHYDATTAVNNSVFIHKLQQRFNKKSLETKLFSVDQVFDTQSTNEDVYESINHLIPLILEGGVGTVFTYGQTGSGKTHTMTGIENLVAKNIFSDILHKIFGGREGYEKFLSKNPSYIPKFKEYNQKVIVSFFEIYGETISDLLNNKNKLDLSEDVFGAINITGGLVEVEVNDTESMLELIKKGSAFRNTKATFKNDTSSRSHAVFQIKIINFSDYNGAEAGCLYIVDLAGSESGADTQHHNKEQIAESVAINKSLAALKDCIRNRSLAVTSKRHIHIPYRNSKLTLLLKESFELDSNRQCETVVIATCSPTEIDTAQTLNTLRYIAPLKVNLPPSTYDAENPASWNNVELRKWVKENGVFENGSRVDPNKFCPRENGKQICLLHEEDILERLTLNGIGYKNAKLFHFKLWNLALKGKAKKHAIKGEMEKTQGKPIVAFKERWESGKVALDFDDQLKLLLSKEKEGLWRCCEIVKSDIGGYEVRVDKLILAEEKLFNKPVLLTFDEARKVYELDI</sequence>
<evidence type="ECO:0000259" key="7">
    <source>
        <dbReference type="PROSITE" id="PS50067"/>
    </source>
</evidence>
<dbReference type="InterPro" id="IPR027417">
    <property type="entry name" value="P-loop_NTPase"/>
</dbReference>
<gene>
    <name evidence="8" type="ORF">HK099_001424</name>
</gene>
<comment type="caution">
    <text evidence="8">The sequence shown here is derived from an EMBL/GenBank/DDBJ whole genome shotgun (WGS) entry which is preliminary data.</text>
</comment>
<accession>A0AAD5XZA5</accession>
<evidence type="ECO:0000313" key="8">
    <source>
        <dbReference type="EMBL" id="KAJ3227575.1"/>
    </source>
</evidence>
<dbReference type="GO" id="GO:0005524">
    <property type="term" value="F:ATP binding"/>
    <property type="evidence" value="ECO:0007669"/>
    <property type="project" value="UniProtKB-UniRule"/>
</dbReference>
<dbReference type="GO" id="GO:0008017">
    <property type="term" value="F:microtubule binding"/>
    <property type="evidence" value="ECO:0007669"/>
    <property type="project" value="InterPro"/>
</dbReference>
<evidence type="ECO:0000256" key="1">
    <source>
        <dbReference type="ARBA" id="ARBA00004245"/>
    </source>
</evidence>
<keyword evidence="6" id="KW-0547">Nucleotide-binding</keyword>
<feature type="binding site" evidence="6">
    <location>
        <begin position="133"/>
        <end position="140"/>
    </location>
    <ligand>
        <name>ATP</name>
        <dbReference type="ChEBI" id="CHEBI:30616"/>
    </ligand>
</feature>
<dbReference type="InterPro" id="IPR027640">
    <property type="entry name" value="Kinesin-like_fam"/>
</dbReference>
<protein>
    <recommendedName>
        <fullName evidence="7">Kinesin motor domain-containing protein</fullName>
    </recommendedName>
</protein>
<dbReference type="PROSITE" id="PS50067">
    <property type="entry name" value="KINESIN_MOTOR_2"/>
    <property type="match status" value="1"/>
</dbReference>
<dbReference type="EMBL" id="JADGJW010000014">
    <property type="protein sequence ID" value="KAJ3227575.1"/>
    <property type="molecule type" value="Genomic_DNA"/>
</dbReference>
<keyword evidence="6" id="KW-0067">ATP-binding</keyword>
<evidence type="ECO:0000256" key="6">
    <source>
        <dbReference type="PROSITE-ProRule" id="PRU00283"/>
    </source>
</evidence>
<keyword evidence="9" id="KW-1185">Reference proteome</keyword>
<evidence type="ECO:0000256" key="3">
    <source>
        <dbReference type="ARBA" id="ARBA00022701"/>
    </source>
</evidence>
<dbReference type="Proteomes" id="UP001211065">
    <property type="component" value="Unassembled WGS sequence"/>
</dbReference>
<dbReference type="PANTHER" id="PTHR47971:SF8">
    <property type="entry name" value="KINESIN-LIKE PROTEIN"/>
    <property type="match status" value="1"/>
</dbReference>
<keyword evidence="2" id="KW-0963">Cytoplasm</keyword>
<comment type="similarity">
    <text evidence="6">Belongs to the TRAFAC class myosin-kinesin ATPase superfamily. Kinesin family.</text>
</comment>
<dbReference type="PRINTS" id="PR00380">
    <property type="entry name" value="KINESINHEAVY"/>
</dbReference>
<dbReference type="GO" id="GO:0007018">
    <property type="term" value="P:microtubule-based movement"/>
    <property type="evidence" value="ECO:0007669"/>
    <property type="project" value="InterPro"/>
</dbReference>
<evidence type="ECO:0000313" key="9">
    <source>
        <dbReference type="Proteomes" id="UP001211065"/>
    </source>
</evidence>
<dbReference type="SMART" id="SM00129">
    <property type="entry name" value="KISc"/>
    <property type="match status" value="1"/>
</dbReference>
<evidence type="ECO:0000256" key="2">
    <source>
        <dbReference type="ARBA" id="ARBA00022490"/>
    </source>
</evidence>
<evidence type="ECO:0000256" key="4">
    <source>
        <dbReference type="ARBA" id="ARBA00023175"/>
    </source>
</evidence>